<evidence type="ECO:0000313" key="2">
    <source>
        <dbReference type="Proteomes" id="UP000256964"/>
    </source>
</evidence>
<keyword evidence="2" id="KW-1185">Reference proteome</keyword>
<dbReference type="EMBL" id="KZ857412">
    <property type="protein sequence ID" value="RDX48389.1"/>
    <property type="molecule type" value="Genomic_DNA"/>
</dbReference>
<protein>
    <submittedName>
        <fullName evidence="1">Uncharacterized protein</fullName>
    </submittedName>
</protein>
<gene>
    <name evidence="1" type="ORF">OH76DRAFT_673060</name>
</gene>
<dbReference type="Proteomes" id="UP000256964">
    <property type="component" value="Unassembled WGS sequence"/>
</dbReference>
<proteinExistence type="predicted"/>
<organism evidence="1 2">
    <name type="scientific">Lentinus brumalis</name>
    <dbReference type="NCBI Taxonomy" id="2498619"/>
    <lineage>
        <taxon>Eukaryota</taxon>
        <taxon>Fungi</taxon>
        <taxon>Dikarya</taxon>
        <taxon>Basidiomycota</taxon>
        <taxon>Agaricomycotina</taxon>
        <taxon>Agaricomycetes</taxon>
        <taxon>Polyporales</taxon>
        <taxon>Polyporaceae</taxon>
        <taxon>Lentinus</taxon>
    </lineage>
</organism>
<sequence>MTWTCADGRTCNFDFEWFAINRLRPRARYLIEDLSPPLVGCMRLLATAMERGPHAPKHDHARSLRTCHLGAVRHLAPRPQTQYRSRTQTSSDVVPVARQQPFNRETCNTHALLTGAPQTGNIPCLWILSHRLKSTDTMIDVWRPRQLNNLKVETGLLR</sequence>
<dbReference type="AlphaFoldDB" id="A0A371D786"/>
<name>A0A371D786_9APHY</name>
<evidence type="ECO:0000313" key="1">
    <source>
        <dbReference type="EMBL" id="RDX48389.1"/>
    </source>
</evidence>
<reference evidence="1 2" key="1">
    <citation type="journal article" date="2018" name="Biotechnol. Biofuels">
        <title>Integrative visual omics of the white-rot fungus Polyporus brumalis exposes the biotechnological potential of its oxidative enzymes for delignifying raw plant biomass.</title>
        <authorList>
            <person name="Miyauchi S."/>
            <person name="Rancon A."/>
            <person name="Drula E."/>
            <person name="Hage H."/>
            <person name="Chaduli D."/>
            <person name="Favel A."/>
            <person name="Grisel S."/>
            <person name="Henrissat B."/>
            <person name="Herpoel-Gimbert I."/>
            <person name="Ruiz-Duenas F.J."/>
            <person name="Chevret D."/>
            <person name="Hainaut M."/>
            <person name="Lin J."/>
            <person name="Wang M."/>
            <person name="Pangilinan J."/>
            <person name="Lipzen A."/>
            <person name="Lesage-Meessen L."/>
            <person name="Navarro D."/>
            <person name="Riley R."/>
            <person name="Grigoriev I.V."/>
            <person name="Zhou S."/>
            <person name="Raouche S."/>
            <person name="Rosso M.N."/>
        </authorList>
    </citation>
    <scope>NUCLEOTIDE SEQUENCE [LARGE SCALE GENOMIC DNA]</scope>
    <source>
        <strain evidence="1 2">BRFM 1820</strain>
    </source>
</reference>
<accession>A0A371D786</accession>